<protein>
    <submittedName>
        <fullName evidence="9">Uncharacterized protein</fullName>
    </submittedName>
</protein>
<dbReference type="InterPro" id="IPR001609">
    <property type="entry name" value="Myosin_head_motor_dom-like"/>
</dbReference>
<comment type="similarity">
    <text evidence="6">Belongs to the TRAFAC class myosin-kinesin ATPase superfamily. Myosin family.</text>
</comment>
<dbReference type="PANTHER" id="PTHR13140">
    <property type="entry name" value="MYOSIN"/>
    <property type="match status" value="1"/>
</dbReference>
<name>A0ABQ9ER42_TEGGR</name>
<feature type="region of interest" description="Actin-binding" evidence="6">
    <location>
        <begin position="479"/>
        <end position="501"/>
    </location>
</feature>
<evidence type="ECO:0000256" key="2">
    <source>
        <dbReference type="ARBA" id="ARBA00022840"/>
    </source>
</evidence>
<accession>A0ABQ9ER42</accession>
<evidence type="ECO:0000256" key="1">
    <source>
        <dbReference type="ARBA" id="ARBA00022741"/>
    </source>
</evidence>
<organism evidence="9 10">
    <name type="scientific">Tegillarca granosa</name>
    <name type="common">Malaysian cockle</name>
    <name type="synonym">Anadara granosa</name>
    <dbReference type="NCBI Taxonomy" id="220873"/>
    <lineage>
        <taxon>Eukaryota</taxon>
        <taxon>Metazoa</taxon>
        <taxon>Spiralia</taxon>
        <taxon>Lophotrochozoa</taxon>
        <taxon>Mollusca</taxon>
        <taxon>Bivalvia</taxon>
        <taxon>Autobranchia</taxon>
        <taxon>Pteriomorphia</taxon>
        <taxon>Arcoida</taxon>
        <taxon>Arcoidea</taxon>
        <taxon>Arcidae</taxon>
        <taxon>Tegillarca</taxon>
    </lineage>
</organism>
<dbReference type="InterPro" id="IPR000048">
    <property type="entry name" value="IQ_motif_EF-hand-BS"/>
</dbReference>
<evidence type="ECO:0000256" key="6">
    <source>
        <dbReference type="PROSITE-ProRule" id="PRU00782"/>
    </source>
</evidence>
<dbReference type="PROSITE" id="PS50096">
    <property type="entry name" value="IQ"/>
    <property type="match status" value="2"/>
</dbReference>
<evidence type="ECO:0000259" key="7">
    <source>
        <dbReference type="PROSITE" id="PS51456"/>
    </source>
</evidence>
<evidence type="ECO:0000256" key="5">
    <source>
        <dbReference type="ARBA" id="ARBA00023203"/>
    </source>
</evidence>
<proteinExistence type="inferred from homology"/>
<dbReference type="Pfam" id="PF00612">
    <property type="entry name" value="IQ"/>
    <property type="match status" value="3"/>
</dbReference>
<dbReference type="InterPro" id="IPR010926">
    <property type="entry name" value="Myosin_TH1"/>
</dbReference>
<evidence type="ECO:0000313" key="10">
    <source>
        <dbReference type="Proteomes" id="UP001217089"/>
    </source>
</evidence>
<evidence type="ECO:0000259" key="8">
    <source>
        <dbReference type="PROSITE" id="PS51757"/>
    </source>
</evidence>
<comment type="caution">
    <text evidence="9">The sequence shown here is derived from an EMBL/GenBank/DDBJ whole genome shotgun (WGS) entry which is preliminary data.</text>
</comment>
<evidence type="ECO:0000256" key="4">
    <source>
        <dbReference type="ARBA" id="ARBA00023175"/>
    </source>
</evidence>
<dbReference type="Gene3D" id="1.20.58.530">
    <property type="match status" value="1"/>
</dbReference>
<dbReference type="CDD" id="cd23767">
    <property type="entry name" value="IQCD"/>
    <property type="match status" value="1"/>
</dbReference>
<keyword evidence="4 6" id="KW-0505">Motor protein</keyword>
<dbReference type="Pfam" id="PF06017">
    <property type="entry name" value="Myosin_TH1"/>
    <property type="match status" value="1"/>
</dbReference>
<dbReference type="SMART" id="SM00015">
    <property type="entry name" value="IQ"/>
    <property type="match status" value="4"/>
</dbReference>
<dbReference type="EMBL" id="JARBDR010000793">
    <property type="protein sequence ID" value="KAJ8307514.1"/>
    <property type="molecule type" value="Genomic_DNA"/>
</dbReference>
<dbReference type="PRINTS" id="PR00193">
    <property type="entry name" value="MYOSINHEAVY"/>
</dbReference>
<dbReference type="Pfam" id="PF00063">
    <property type="entry name" value="Myosin_head"/>
    <property type="match status" value="2"/>
</dbReference>
<dbReference type="Proteomes" id="UP001217089">
    <property type="component" value="Unassembled WGS sequence"/>
</dbReference>
<evidence type="ECO:0000313" key="9">
    <source>
        <dbReference type="EMBL" id="KAJ8307514.1"/>
    </source>
</evidence>
<keyword evidence="5 6" id="KW-0009">Actin-binding</keyword>
<dbReference type="Gene3D" id="3.40.850.10">
    <property type="entry name" value="Kinesin motor domain"/>
    <property type="match status" value="2"/>
</dbReference>
<keyword evidence="2 6" id="KW-0067">ATP-binding</keyword>
<dbReference type="SUPFAM" id="SSF52540">
    <property type="entry name" value="P-loop containing nucleoside triphosphate hydrolases"/>
    <property type="match status" value="2"/>
</dbReference>
<dbReference type="Gene3D" id="6.20.240.20">
    <property type="match status" value="1"/>
</dbReference>
<keyword evidence="1 6" id="KW-0547">Nucleotide-binding</keyword>
<dbReference type="Gene3D" id="1.20.5.190">
    <property type="match status" value="1"/>
</dbReference>
<dbReference type="PROSITE" id="PS51757">
    <property type="entry name" value="TH1"/>
    <property type="match status" value="1"/>
</dbReference>
<dbReference type="SMART" id="SM00242">
    <property type="entry name" value="MYSc"/>
    <property type="match status" value="1"/>
</dbReference>
<dbReference type="Gene3D" id="1.20.120.720">
    <property type="entry name" value="Myosin VI head, motor domain, U50 subdomain"/>
    <property type="match status" value="1"/>
</dbReference>
<dbReference type="InterPro" id="IPR036961">
    <property type="entry name" value="Kinesin_motor_dom_sf"/>
</dbReference>
<feature type="domain" description="Myosin motor" evidence="7">
    <location>
        <begin position="15"/>
        <end position="602"/>
    </location>
</feature>
<evidence type="ECO:0000256" key="3">
    <source>
        <dbReference type="ARBA" id="ARBA00023123"/>
    </source>
</evidence>
<feature type="domain" description="TH1" evidence="8">
    <location>
        <begin position="779"/>
        <end position="924"/>
    </location>
</feature>
<feature type="binding site" evidence="6">
    <location>
        <begin position="108"/>
        <end position="115"/>
    </location>
    <ligand>
        <name>ATP</name>
        <dbReference type="ChEBI" id="CHEBI:30616"/>
    </ligand>
</feature>
<reference evidence="9 10" key="1">
    <citation type="submission" date="2022-12" db="EMBL/GenBank/DDBJ databases">
        <title>Chromosome-level genome of Tegillarca granosa.</title>
        <authorList>
            <person name="Kim J."/>
        </authorList>
    </citation>
    <scope>NUCLEOTIDE SEQUENCE [LARGE SCALE GENOMIC DNA]</scope>
    <source>
        <strain evidence="9">Teg-2019</strain>
        <tissue evidence="9">Adductor muscle</tissue>
    </source>
</reference>
<feature type="non-terminal residue" evidence="9">
    <location>
        <position position="924"/>
    </location>
</feature>
<sequence length="924" mass="107437">MALHKGSLSIFENNVGVSDAVLIDPLTEEEFIDNLRQRFLHHQIYTYIGNVVVSVNPYKKLQLYTHDVIEEYRSRNIYELPPHIYAIADDAYRSMRDRNLDQCIIISGESGSGKTEASKVIMQYVAEVSGKGQDIDIVKEQLLQSNPLLGMLKQNRNDNSSRFGKYMDIEFDFKGDPSRVAVPGVGERSFHIFYQLLKGADKELLNSLTLSSSPKDYSLLIKSGCMDVDTVDDVENFSIVKNGMEVIGFNTDEITAIFQLVASILKLSNVKFIHRTNDDGTDGCDLDNDKELTEVSNLLGCSSENLHMALTQRTVEAKGDKVKTDLGIAGANYALHALCKAIYSRMFTWLVKSEQRTKVMGVLDIYGFEVFEGIEWIHVEYFNNAVICELIEKSRGCKKNKSDKTLAHDVFRLKHYAGNVTYKVEGFIDKNNDLLYRDLSQAMYQCKHHLLKTLFPEGKPSEKSLKRPATMGSQFKASITELMKNLLSKNPNYIRCIKPNDDKKGEVFDENIVRHQVRYLGLLENVRVRRAGYAFRQVYATFLYRYKMLANETWPEWKGDEKEGVKKILEAQEISTDEYAFGKSKIFIKNPKMLFDMEERRRQRMHYLATLIQKVWKGWKQKTLYKLMKQSQIIISARFRGYWAQKNYKKTKSATLVFQCYIRGWRARVLLRKLKREKQILDAVGVIRKFYLGWKVRKEYRRKFRAQAGPKIVRFFQVVLKKQFLLRLKARLPLESPTDTYWPQSSPLYKVASDELQKMYHKWRCQKYRRKFDDIQRSKMREKVTASDLFKDKKEGYTNRQDPKWKKLAEQMSSDSQLMFVDIVKKVNRANGKMVDQLIILTTQVVLLVDHRTMMLKYKIPVNHILNIFLSPYKDQVIVLHLQKTENGDNHNKKGDWVFVCDHAIEFVSKLYLVIQNITGKPPG</sequence>
<gene>
    <name evidence="9" type="ORF">KUTeg_015598</name>
</gene>
<dbReference type="PANTHER" id="PTHR13140:SF802">
    <property type="entry name" value="UNCONVENTIONAL MYOSIN-IB ISOFORM X1"/>
    <property type="match status" value="1"/>
</dbReference>
<keyword evidence="10" id="KW-1185">Reference proteome</keyword>
<dbReference type="PROSITE" id="PS51456">
    <property type="entry name" value="MYOSIN_MOTOR"/>
    <property type="match status" value="1"/>
</dbReference>
<keyword evidence="3 6" id="KW-0518">Myosin</keyword>
<dbReference type="InterPro" id="IPR027417">
    <property type="entry name" value="P-loop_NTPase"/>
</dbReference>